<gene>
    <name evidence="10" type="ORF">ERUC_LOCUS527</name>
</gene>
<feature type="domain" description="HMG box" evidence="8">
    <location>
        <begin position="246"/>
        <end position="313"/>
    </location>
</feature>
<evidence type="ECO:0000313" key="11">
    <source>
        <dbReference type="Proteomes" id="UP001642260"/>
    </source>
</evidence>
<feature type="region of interest" description="Disordered" evidence="7">
    <location>
        <begin position="344"/>
        <end position="398"/>
    </location>
</feature>
<dbReference type="Pfam" id="PF00505">
    <property type="entry name" value="HMG_box"/>
    <property type="match status" value="1"/>
</dbReference>
<dbReference type="Gene3D" id="1.10.30.10">
    <property type="entry name" value="High mobility group box domain"/>
    <property type="match status" value="1"/>
</dbReference>
<dbReference type="SMART" id="SM00501">
    <property type="entry name" value="BRIGHT"/>
    <property type="match status" value="1"/>
</dbReference>
<dbReference type="Pfam" id="PF01388">
    <property type="entry name" value="ARID"/>
    <property type="match status" value="1"/>
</dbReference>
<dbReference type="GO" id="GO:0005634">
    <property type="term" value="C:nucleus"/>
    <property type="evidence" value="ECO:0007669"/>
    <property type="project" value="UniProtKB-UniRule"/>
</dbReference>
<evidence type="ECO:0000313" key="10">
    <source>
        <dbReference type="EMBL" id="CAH8283005.1"/>
    </source>
</evidence>
<dbReference type="InterPro" id="IPR045303">
    <property type="entry name" value="ARID_HMGB9-like"/>
</dbReference>
<reference evidence="10 11" key="1">
    <citation type="submission" date="2022-03" db="EMBL/GenBank/DDBJ databases">
        <authorList>
            <person name="Macdonald S."/>
            <person name="Ahmed S."/>
            <person name="Newling K."/>
        </authorList>
    </citation>
    <scope>NUCLEOTIDE SEQUENCE [LARGE SCALE GENOMIC DNA]</scope>
</reference>
<proteinExistence type="predicted"/>
<keyword evidence="2 6" id="KW-0238">DNA-binding</keyword>
<evidence type="ECO:0000259" key="8">
    <source>
        <dbReference type="PROSITE" id="PS50118"/>
    </source>
</evidence>
<keyword evidence="3" id="KW-0804">Transcription</keyword>
<keyword evidence="1" id="KW-0805">Transcription regulation</keyword>
<sequence length="424" mass="47587">MGSSSCLKQGSMSMDNAHITPEATYEAVVADPKLFMGSLERLHSQLGTKFMVPIIGGRDLDLHKLFIEVTSRGGINKILHERRWKEVTATFVFPPTATNASFVLRKYYFSLLNNYEQIYFFRSNSHIPSDSLQNPSSGVGLTQGTIRPPQELQAIAPQPRIDSGGALTGPNVTGVIDGKFEDGYLVTVTMGTKQLRGVLYELLPQVQQQSHGSFPNTYHVNPQGVTTKRRRRRKKSEIKRRDPAHPKPNRSGYNFFFSEQHARLKPLNPGKDREISRMIGELWNKLNEQERLVYQGKAMEDKERYRIEMEEYREKLRTGQLISNAVPLQQMLPEQNLDMAEGGDLPIEEEEGDSSGSSGESESHDDPELEEEPSQNPLGLNLNPNPSEVVPVVAPKEKTDDVVMEASVMKKPEEPSVVVAAEQK</sequence>
<dbReference type="PROSITE" id="PS51011">
    <property type="entry name" value="ARID"/>
    <property type="match status" value="1"/>
</dbReference>
<dbReference type="FunFam" id="1.10.150.60:FF:000022">
    <property type="entry name" value="High mobility group B protein 15"/>
    <property type="match status" value="1"/>
</dbReference>
<feature type="compositionally biased region" description="Basic residues" evidence="7">
    <location>
        <begin position="227"/>
        <end position="238"/>
    </location>
</feature>
<evidence type="ECO:0008006" key="12">
    <source>
        <dbReference type="Google" id="ProtNLM"/>
    </source>
</evidence>
<dbReference type="InterPro" id="IPR036910">
    <property type="entry name" value="HMG_box_dom_sf"/>
</dbReference>
<dbReference type="InterPro" id="IPR009071">
    <property type="entry name" value="HMG_box_dom"/>
</dbReference>
<dbReference type="CDD" id="cd22009">
    <property type="entry name" value="HMG-box_AtHMGB9-like"/>
    <property type="match status" value="1"/>
</dbReference>
<dbReference type="AlphaFoldDB" id="A0ABC8IW27"/>
<dbReference type="GO" id="GO:0003677">
    <property type="term" value="F:DNA binding"/>
    <property type="evidence" value="ECO:0007669"/>
    <property type="project" value="UniProtKB-UniRule"/>
</dbReference>
<evidence type="ECO:0000256" key="1">
    <source>
        <dbReference type="ARBA" id="ARBA00023015"/>
    </source>
</evidence>
<keyword evidence="4 6" id="KW-0539">Nucleus</keyword>
<comment type="function">
    <text evidence="5">Binds preferentially DNA with A/T-rich content.</text>
</comment>
<dbReference type="Proteomes" id="UP001642260">
    <property type="component" value="Unassembled WGS sequence"/>
</dbReference>
<dbReference type="InterPro" id="IPR001606">
    <property type="entry name" value="ARID_dom"/>
</dbReference>
<feature type="region of interest" description="Disordered" evidence="7">
    <location>
        <begin position="210"/>
        <end position="253"/>
    </location>
</feature>
<feature type="compositionally biased region" description="Low complexity" evidence="7">
    <location>
        <begin position="376"/>
        <end position="386"/>
    </location>
</feature>
<evidence type="ECO:0000256" key="7">
    <source>
        <dbReference type="SAM" id="MobiDB-lite"/>
    </source>
</evidence>
<dbReference type="SUPFAM" id="SSF47095">
    <property type="entry name" value="HMG-box"/>
    <property type="match status" value="1"/>
</dbReference>
<accession>A0ABC8IW27</accession>
<dbReference type="InterPro" id="IPR036431">
    <property type="entry name" value="ARID_dom_sf"/>
</dbReference>
<dbReference type="FunFam" id="1.10.30.10:FF:000055">
    <property type="entry name" value="High mobility group B protein 15"/>
    <property type="match status" value="1"/>
</dbReference>
<dbReference type="Gene3D" id="1.10.150.60">
    <property type="entry name" value="ARID DNA-binding domain"/>
    <property type="match status" value="1"/>
</dbReference>
<dbReference type="SMART" id="SM01014">
    <property type="entry name" value="ARID"/>
    <property type="match status" value="1"/>
</dbReference>
<evidence type="ECO:0000256" key="4">
    <source>
        <dbReference type="ARBA" id="ARBA00023242"/>
    </source>
</evidence>
<organism evidence="10 11">
    <name type="scientific">Eruca vesicaria subsp. sativa</name>
    <name type="common">Garden rocket</name>
    <name type="synonym">Eruca sativa</name>
    <dbReference type="NCBI Taxonomy" id="29727"/>
    <lineage>
        <taxon>Eukaryota</taxon>
        <taxon>Viridiplantae</taxon>
        <taxon>Streptophyta</taxon>
        <taxon>Embryophyta</taxon>
        <taxon>Tracheophyta</taxon>
        <taxon>Spermatophyta</taxon>
        <taxon>Magnoliopsida</taxon>
        <taxon>eudicotyledons</taxon>
        <taxon>Gunneridae</taxon>
        <taxon>Pentapetalae</taxon>
        <taxon>rosids</taxon>
        <taxon>malvids</taxon>
        <taxon>Brassicales</taxon>
        <taxon>Brassicaceae</taxon>
        <taxon>Brassiceae</taxon>
        <taxon>Eruca</taxon>
    </lineage>
</organism>
<evidence type="ECO:0000256" key="6">
    <source>
        <dbReference type="PROSITE-ProRule" id="PRU00267"/>
    </source>
</evidence>
<evidence type="ECO:0000256" key="5">
    <source>
        <dbReference type="ARBA" id="ARBA00054600"/>
    </source>
</evidence>
<dbReference type="EMBL" id="CAKOAT010004448">
    <property type="protein sequence ID" value="CAH8283005.1"/>
    <property type="molecule type" value="Genomic_DNA"/>
</dbReference>
<dbReference type="PANTHER" id="PTHR46691">
    <property type="entry name" value="HIGH MOBILITY GROUP B PROTEIN 9"/>
    <property type="match status" value="1"/>
</dbReference>
<evidence type="ECO:0000256" key="2">
    <source>
        <dbReference type="ARBA" id="ARBA00023125"/>
    </source>
</evidence>
<dbReference type="CDD" id="cd16872">
    <property type="entry name" value="ARID_HMGB9-like"/>
    <property type="match status" value="1"/>
</dbReference>
<dbReference type="PROSITE" id="PS50118">
    <property type="entry name" value="HMG_BOX_2"/>
    <property type="match status" value="1"/>
</dbReference>
<evidence type="ECO:0000259" key="9">
    <source>
        <dbReference type="PROSITE" id="PS51011"/>
    </source>
</evidence>
<evidence type="ECO:0000256" key="3">
    <source>
        <dbReference type="ARBA" id="ARBA00023163"/>
    </source>
</evidence>
<feature type="DNA-binding region" description="HMG box" evidence="6">
    <location>
        <begin position="246"/>
        <end position="313"/>
    </location>
</feature>
<dbReference type="SMART" id="SM00398">
    <property type="entry name" value="HMG"/>
    <property type="match status" value="1"/>
</dbReference>
<keyword evidence="11" id="KW-1185">Reference proteome</keyword>
<feature type="domain" description="ARID" evidence="9">
    <location>
        <begin position="29"/>
        <end position="120"/>
    </location>
</feature>
<comment type="caution">
    <text evidence="10">The sequence shown here is derived from an EMBL/GenBank/DDBJ whole genome shotgun (WGS) entry which is preliminary data.</text>
</comment>
<dbReference type="PANTHER" id="PTHR46691:SF3">
    <property type="entry name" value="HIGH MOBILITY GROUP B PROTEIN 15"/>
    <property type="match status" value="1"/>
</dbReference>
<dbReference type="SUPFAM" id="SSF46774">
    <property type="entry name" value="ARID-like"/>
    <property type="match status" value="1"/>
</dbReference>
<protein>
    <recommendedName>
        <fullName evidence="12">High mobility group B protein 15-like</fullName>
    </recommendedName>
</protein>
<name>A0ABC8IW27_ERUVS</name>
<feature type="compositionally biased region" description="Polar residues" evidence="7">
    <location>
        <begin position="210"/>
        <end position="226"/>
    </location>
</feature>